<dbReference type="InterPro" id="IPR036724">
    <property type="entry name" value="Cobalamin-bd_sf"/>
</dbReference>
<evidence type="ECO:0000256" key="4">
    <source>
        <dbReference type="ARBA" id="ARBA00022691"/>
    </source>
</evidence>
<dbReference type="InterPro" id="IPR023404">
    <property type="entry name" value="rSAM_horseshoe"/>
</dbReference>
<keyword evidence="4" id="KW-0949">S-adenosyl-L-methionine</keyword>
<dbReference type="CDD" id="cd01335">
    <property type="entry name" value="Radical_SAM"/>
    <property type="match status" value="1"/>
</dbReference>
<dbReference type="Gene3D" id="3.40.50.280">
    <property type="entry name" value="Cobalamin-binding domain"/>
    <property type="match status" value="1"/>
</dbReference>
<evidence type="ECO:0000256" key="1">
    <source>
        <dbReference type="ARBA" id="ARBA00001966"/>
    </source>
</evidence>
<dbReference type="InterPro" id="IPR051198">
    <property type="entry name" value="BchE-like"/>
</dbReference>
<dbReference type="InterPro" id="IPR034466">
    <property type="entry name" value="Methyltransferase_Class_B"/>
</dbReference>
<evidence type="ECO:0000256" key="5">
    <source>
        <dbReference type="ARBA" id="ARBA00022723"/>
    </source>
</evidence>
<name>A0A644V0H3_9ZZZZ</name>
<keyword evidence="2" id="KW-0489">Methyltransferase</keyword>
<dbReference type="SMART" id="SM00729">
    <property type="entry name" value="Elp3"/>
    <property type="match status" value="1"/>
</dbReference>
<dbReference type="InterPro" id="IPR007197">
    <property type="entry name" value="rSAM"/>
</dbReference>
<accession>A0A644V0H3</accession>
<dbReference type="PROSITE" id="PS51918">
    <property type="entry name" value="RADICAL_SAM"/>
    <property type="match status" value="1"/>
</dbReference>
<dbReference type="Gene3D" id="3.80.30.20">
    <property type="entry name" value="tm_1862 like domain"/>
    <property type="match status" value="1"/>
</dbReference>
<reference evidence="10" key="1">
    <citation type="submission" date="2019-08" db="EMBL/GenBank/DDBJ databases">
        <authorList>
            <person name="Kucharzyk K."/>
            <person name="Murdoch R.W."/>
            <person name="Higgins S."/>
            <person name="Loffler F."/>
        </authorList>
    </citation>
    <scope>NUCLEOTIDE SEQUENCE</scope>
</reference>
<dbReference type="GO" id="GO:0051539">
    <property type="term" value="F:4 iron, 4 sulfur cluster binding"/>
    <property type="evidence" value="ECO:0007669"/>
    <property type="project" value="UniProtKB-KW"/>
</dbReference>
<dbReference type="GO" id="GO:0016491">
    <property type="term" value="F:oxidoreductase activity"/>
    <property type="evidence" value="ECO:0007669"/>
    <property type="project" value="UniProtKB-KW"/>
</dbReference>
<dbReference type="InterPro" id="IPR006638">
    <property type="entry name" value="Elp3/MiaA/NifB-like_rSAM"/>
</dbReference>
<dbReference type="SUPFAM" id="SSF102114">
    <property type="entry name" value="Radical SAM enzymes"/>
    <property type="match status" value="1"/>
</dbReference>
<evidence type="ECO:0000259" key="9">
    <source>
        <dbReference type="PROSITE" id="PS51918"/>
    </source>
</evidence>
<evidence type="ECO:0000256" key="2">
    <source>
        <dbReference type="ARBA" id="ARBA00022603"/>
    </source>
</evidence>
<evidence type="ECO:0000256" key="7">
    <source>
        <dbReference type="ARBA" id="ARBA00023014"/>
    </source>
</evidence>
<feature type="domain" description="B12-binding" evidence="8">
    <location>
        <begin position="13"/>
        <end position="146"/>
    </location>
</feature>
<dbReference type="SFLD" id="SFLDG01082">
    <property type="entry name" value="B12-binding_domain_containing"/>
    <property type="match status" value="1"/>
</dbReference>
<feature type="domain" description="Radical SAM core" evidence="9">
    <location>
        <begin position="230"/>
        <end position="455"/>
    </location>
</feature>
<proteinExistence type="predicted"/>
<dbReference type="GO" id="GO:0031419">
    <property type="term" value="F:cobalamin binding"/>
    <property type="evidence" value="ECO:0007669"/>
    <property type="project" value="InterPro"/>
</dbReference>
<keyword evidence="5" id="KW-0479">Metal-binding</keyword>
<comment type="cofactor">
    <cofactor evidence="1">
        <name>[4Fe-4S] cluster</name>
        <dbReference type="ChEBI" id="CHEBI:49883"/>
    </cofactor>
</comment>
<dbReference type="Pfam" id="PF04055">
    <property type="entry name" value="Radical_SAM"/>
    <property type="match status" value="1"/>
</dbReference>
<dbReference type="CDD" id="cd02068">
    <property type="entry name" value="radical_SAM_B12_BD"/>
    <property type="match status" value="1"/>
</dbReference>
<dbReference type="GO" id="GO:0046872">
    <property type="term" value="F:metal ion binding"/>
    <property type="evidence" value="ECO:0007669"/>
    <property type="project" value="UniProtKB-KW"/>
</dbReference>
<dbReference type="InterPro" id="IPR058240">
    <property type="entry name" value="rSAM_sf"/>
</dbReference>
<dbReference type="InterPro" id="IPR006158">
    <property type="entry name" value="Cobalamin-bd"/>
</dbReference>
<dbReference type="PANTHER" id="PTHR43409">
    <property type="entry name" value="ANAEROBIC MAGNESIUM-PROTOPORPHYRIN IX MONOMETHYL ESTER CYCLASE-RELATED"/>
    <property type="match status" value="1"/>
</dbReference>
<evidence type="ECO:0000313" key="10">
    <source>
        <dbReference type="EMBL" id="MPL84505.1"/>
    </source>
</evidence>
<evidence type="ECO:0000259" key="8">
    <source>
        <dbReference type="PROSITE" id="PS51332"/>
    </source>
</evidence>
<dbReference type="PANTHER" id="PTHR43409:SF7">
    <property type="entry name" value="BLL1977 PROTEIN"/>
    <property type="match status" value="1"/>
</dbReference>
<dbReference type="PROSITE" id="PS51332">
    <property type="entry name" value="B12_BINDING"/>
    <property type="match status" value="1"/>
</dbReference>
<dbReference type="SUPFAM" id="SSF52242">
    <property type="entry name" value="Cobalamin (vitamin B12)-binding domain"/>
    <property type="match status" value="1"/>
</dbReference>
<dbReference type="AlphaFoldDB" id="A0A644V0H3"/>
<dbReference type="EMBL" id="VSSQ01000191">
    <property type="protein sequence ID" value="MPL84505.1"/>
    <property type="molecule type" value="Genomic_DNA"/>
</dbReference>
<gene>
    <name evidence="10" type="primary">bchE_5</name>
    <name evidence="10" type="ORF">SDC9_30470</name>
</gene>
<evidence type="ECO:0000256" key="3">
    <source>
        <dbReference type="ARBA" id="ARBA00022679"/>
    </source>
</evidence>
<organism evidence="10">
    <name type="scientific">bioreactor metagenome</name>
    <dbReference type="NCBI Taxonomy" id="1076179"/>
    <lineage>
        <taxon>unclassified sequences</taxon>
        <taxon>metagenomes</taxon>
        <taxon>ecological metagenomes</taxon>
    </lineage>
</organism>
<keyword evidence="10" id="KW-0560">Oxidoreductase</keyword>
<keyword evidence="6" id="KW-0408">Iron</keyword>
<sequence>MNNTDVLLINPMDKTVVKNGLGLSVPPLNLMYLAGALEKASIGVKIFDDDLYQIGTQKINEYISKIAPKIVAITATTATITQALKYIRNIKKKSPNILTIIGGPHTTFRPIETLKNELCLDVVVIGEGEETIVELIDTYLKNVDNDYDSFLGDIKGIAYKKRINNLNFEDIDNELKTEENEIEDKYKENIYNNKKDNNDKIRLNEPRPLIKNLDELSFPARHLVDFKSYKLSSQSGGIITSRGCPFSCDYCSSSLIMGKKFRTRSSQNVVDELEELVYKYKVRDIAFLDDIFMLNKKRAEDIANEIKKRNLDINFVASSRVNTIQKSLLETLKSSGMSTLYCGVESGSQRVLNLMKKGITLQQAEKGFEIAKNLGINIVGSFILGYPGETTREMEDTINFSIKLDPDYCQYSILTPFPGTPIYNKLKKEKLLESENWDDYTVLKSVINYEKLGLSKKIVERKLAKAYIKFYTRPKYLIKHSSMIKVIMQTIYRSYIKPTFKEETPKGWYENL</sequence>
<dbReference type="Pfam" id="PF02310">
    <property type="entry name" value="B12-binding"/>
    <property type="match status" value="1"/>
</dbReference>
<dbReference type="EC" id="1.21.98.3" evidence="10"/>
<evidence type="ECO:0000256" key="6">
    <source>
        <dbReference type="ARBA" id="ARBA00023004"/>
    </source>
</evidence>
<dbReference type="SFLD" id="SFLDS00029">
    <property type="entry name" value="Radical_SAM"/>
    <property type="match status" value="1"/>
</dbReference>
<keyword evidence="7" id="KW-0411">Iron-sulfur</keyword>
<keyword evidence="3" id="KW-0808">Transferase</keyword>
<dbReference type="SFLD" id="SFLDG01123">
    <property type="entry name" value="methyltransferase_(Class_B)"/>
    <property type="match status" value="1"/>
</dbReference>
<protein>
    <submittedName>
        <fullName evidence="10">Anaerobic magnesium-protoporphyrin IX monomethyl ester cyclase</fullName>
        <ecNumber evidence="10">1.21.98.3</ecNumber>
    </submittedName>
</protein>
<comment type="caution">
    <text evidence="10">The sequence shown here is derived from an EMBL/GenBank/DDBJ whole genome shotgun (WGS) entry which is preliminary data.</text>
</comment>